<dbReference type="AlphaFoldDB" id="A0A4P9XHI0"/>
<keyword evidence="3" id="KW-1185">Reference proteome</keyword>
<dbReference type="GO" id="GO:0005694">
    <property type="term" value="C:chromosome"/>
    <property type="evidence" value="ECO:0007669"/>
    <property type="project" value="TreeGrafter"/>
</dbReference>
<dbReference type="GO" id="GO:0006283">
    <property type="term" value="P:transcription-coupled nucleotide-excision repair"/>
    <property type="evidence" value="ECO:0007669"/>
    <property type="project" value="TreeGrafter"/>
</dbReference>
<protein>
    <submittedName>
        <fullName evidence="2">Uncharacterized protein</fullName>
    </submittedName>
</protein>
<dbReference type="GO" id="GO:0009411">
    <property type="term" value="P:response to UV"/>
    <property type="evidence" value="ECO:0007669"/>
    <property type="project" value="InterPro"/>
</dbReference>
<accession>A0A4P9XHI0</accession>
<gene>
    <name evidence="2" type="ORF">THASP1DRAFT_26310</name>
</gene>
<dbReference type="OrthoDB" id="5594015at2759"/>
<feature type="region of interest" description="Disordered" evidence="1">
    <location>
        <begin position="362"/>
        <end position="404"/>
    </location>
</feature>
<name>A0A4P9XHI0_9FUNG</name>
<sequence length="453" mass="51325">MVLNGERQSVGEEEREAIYQLVQRATTSGEREPNAAFVKRFKAFCRRSTAHVEAAYETLYTKMQTKHAQHARKLVHTDLPDWVRLAVGVHGEKLPPPQAYANSLRQLMLESIRAWYDRHGDRHRQADEHEIGAQIKLAYDFLRHNNGVDFSNLSRATARLGHRNEEGADERQERIRRNARLKRFEAIHNEIEQGRAAIMENILDMNNCMNILVPQLFDDTGENDSADEKKELANEESKATFRQIAHNHGLGSARYTLTINLGDADHADVQETAENRVIYDELRAGRRLIMTRHLARVSQWLDYLGQSESEEPGRRDTVIKQCLDMKEQMQNLLDKCDELGVVDERDEDEQFEVVPVHAGDVVAGDNGGSSSSRAVSSVNGCATTDRLRRSAANKESKPTQNRYAPLPRRIRGEQAPLLATAPVVEYGDDIHYWNEKEIPINSSGLAAPTAKTM</sequence>
<dbReference type="Proteomes" id="UP000271241">
    <property type="component" value="Unassembled WGS sequence"/>
</dbReference>
<evidence type="ECO:0000313" key="2">
    <source>
        <dbReference type="EMBL" id="RKP05143.1"/>
    </source>
</evidence>
<organism evidence="2 3">
    <name type="scientific">Thamnocephalis sphaerospora</name>
    <dbReference type="NCBI Taxonomy" id="78915"/>
    <lineage>
        <taxon>Eukaryota</taxon>
        <taxon>Fungi</taxon>
        <taxon>Fungi incertae sedis</taxon>
        <taxon>Zoopagomycota</taxon>
        <taxon>Zoopagomycotina</taxon>
        <taxon>Zoopagomycetes</taxon>
        <taxon>Zoopagales</taxon>
        <taxon>Sigmoideomycetaceae</taxon>
        <taxon>Thamnocephalis</taxon>
    </lineage>
</organism>
<evidence type="ECO:0000313" key="3">
    <source>
        <dbReference type="Proteomes" id="UP000271241"/>
    </source>
</evidence>
<dbReference type="InterPro" id="IPR049408">
    <property type="entry name" value="UVSSA_N_a-solenoid_rpt"/>
</dbReference>
<dbReference type="GO" id="GO:0000993">
    <property type="term" value="F:RNA polymerase II complex binding"/>
    <property type="evidence" value="ECO:0007669"/>
    <property type="project" value="TreeGrafter"/>
</dbReference>
<dbReference type="STRING" id="78915.A0A4P9XHI0"/>
<feature type="non-terminal residue" evidence="2">
    <location>
        <position position="453"/>
    </location>
</feature>
<dbReference type="PANTHER" id="PTHR28670:SF1">
    <property type="entry name" value="UV-STIMULATED SCAFFOLD PROTEIN A"/>
    <property type="match status" value="1"/>
</dbReference>
<dbReference type="EMBL" id="KZ993245">
    <property type="protein sequence ID" value="RKP05143.1"/>
    <property type="molecule type" value="Genomic_DNA"/>
</dbReference>
<feature type="compositionally biased region" description="Basic and acidic residues" evidence="1">
    <location>
        <begin position="385"/>
        <end position="397"/>
    </location>
</feature>
<evidence type="ECO:0000256" key="1">
    <source>
        <dbReference type="SAM" id="MobiDB-lite"/>
    </source>
</evidence>
<dbReference type="PANTHER" id="PTHR28670">
    <property type="entry name" value="UV-STIMULATED SCAFFOLD PROTEIN A"/>
    <property type="match status" value="1"/>
</dbReference>
<proteinExistence type="predicted"/>
<dbReference type="InterPro" id="IPR018610">
    <property type="entry name" value="UVSSA"/>
</dbReference>
<dbReference type="Pfam" id="PF20867">
    <property type="entry name" value="UVSSA_N"/>
    <property type="match status" value="1"/>
</dbReference>
<reference evidence="3" key="1">
    <citation type="journal article" date="2018" name="Nat. Microbiol.">
        <title>Leveraging single-cell genomics to expand the fungal tree of life.</title>
        <authorList>
            <person name="Ahrendt S.R."/>
            <person name="Quandt C.A."/>
            <person name="Ciobanu D."/>
            <person name="Clum A."/>
            <person name="Salamov A."/>
            <person name="Andreopoulos B."/>
            <person name="Cheng J.F."/>
            <person name="Woyke T."/>
            <person name="Pelin A."/>
            <person name="Henrissat B."/>
            <person name="Reynolds N.K."/>
            <person name="Benny G.L."/>
            <person name="Smith M.E."/>
            <person name="James T.Y."/>
            <person name="Grigoriev I.V."/>
        </authorList>
    </citation>
    <scope>NUCLEOTIDE SEQUENCE [LARGE SCALE GENOMIC DNA]</scope>
    <source>
        <strain evidence="3">RSA 1356</strain>
    </source>
</reference>
<feature type="compositionally biased region" description="Low complexity" evidence="1">
    <location>
        <begin position="369"/>
        <end position="378"/>
    </location>
</feature>